<gene>
    <name evidence="2" type="ORF">R28058_10471</name>
</gene>
<evidence type="ECO:0000313" key="2">
    <source>
        <dbReference type="EMBL" id="CEQ03314.1"/>
    </source>
</evidence>
<feature type="transmembrane region" description="Helical" evidence="1">
    <location>
        <begin position="7"/>
        <end position="25"/>
    </location>
</feature>
<feature type="transmembrane region" description="Helical" evidence="1">
    <location>
        <begin position="59"/>
        <end position="77"/>
    </location>
</feature>
<dbReference type="EMBL" id="CEKZ01000003">
    <property type="protein sequence ID" value="CEQ03314.1"/>
    <property type="molecule type" value="Genomic_DNA"/>
</dbReference>
<keyword evidence="1" id="KW-0472">Membrane</keyword>
<dbReference type="AlphaFoldDB" id="A0A0C7R5B7"/>
<reference evidence="2 3" key="1">
    <citation type="submission" date="2015-01" db="EMBL/GenBank/DDBJ databases">
        <authorList>
            <person name="Aslett A.Martin."/>
            <person name="De Silva Nishadi"/>
        </authorList>
    </citation>
    <scope>NUCLEOTIDE SEQUENCE [LARGE SCALE GENOMIC DNA]</scope>
    <source>
        <strain evidence="2 3">R28058</strain>
    </source>
</reference>
<organism evidence="2 3">
    <name type="scientific">Paraclostridium sordellii</name>
    <name type="common">Clostridium sordellii</name>
    <dbReference type="NCBI Taxonomy" id="1505"/>
    <lineage>
        <taxon>Bacteria</taxon>
        <taxon>Bacillati</taxon>
        <taxon>Bacillota</taxon>
        <taxon>Clostridia</taxon>
        <taxon>Peptostreptococcales</taxon>
        <taxon>Peptostreptococcaceae</taxon>
        <taxon>Paraclostridium</taxon>
    </lineage>
</organism>
<accession>A0A0C7R5B7</accession>
<proteinExistence type="predicted"/>
<dbReference type="RefSeq" id="WP_055341687.1">
    <property type="nucleotide sequence ID" value="NZ_CDNI01000003.1"/>
</dbReference>
<dbReference type="Proteomes" id="UP000049127">
    <property type="component" value="Unassembled WGS sequence"/>
</dbReference>
<name>A0A0C7R5B7_PARSO</name>
<keyword evidence="1" id="KW-1133">Transmembrane helix</keyword>
<evidence type="ECO:0000256" key="1">
    <source>
        <dbReference type="SAM" id="Phobius"/>
    </source>
</evidence>
<evidence type="ECO:0000313" key="3">
    <source>
        <dbReference type="Proteomes" id="UP000049127"/>
    </source>
</evidence>
<protein>
    <submittedName>
        <fullName evidence="2">Uncharacterized protein</fullName>
    </submittedName>
</protein>
<sequence length="80" mass="9237">MKNISKVQFILIFIICLGIISDIYVGNLNNVFKNCAICLFLILVIIKDNLINKNKVVNFLYWMLGITSTIMIILNILNRF</sequence>
<keyword evidence="1" id="KW-0812">Transmembrane</keyword>